<evidence type="ECO:0000256" key="1">
    <source>
        <dbReference type="ARBA" id="ARBA00022729"/>
    </source>
</evidence>
<dbReference type="Gene3D" id="3.60.21.10">
    <property type="match status" value="1"/>
</dbReference>
<proteinExistence type="inferred from homology"/>
<evidence type="ECO:0000256" key="2">
    <source>
        <dbReference type="RuleBase" id="RU362119"/>
    </source>
</evidence>
<dbReference type="InterPro" id="IPR006179">
    <property type="entry name" value="5_nucleotidase/apyrase"/>
</dbReference>
<keyword evidence="6" id="KW-1185">Reference proteome</keyword>
<dbReference type="CDD" id="cd00838">
    <property type="entry name" value="MPP_superfamily"/>
    <property type="match status" value="1"/>
</dbReference>
<dbReference type="Proteomes" id="UP000605148">
    <property type="component" value="Unassembled WGS sequence"/>
</dbReference>
<evidence type="ECO:0000313" key="6">
    <source>
        <dbReference type="Proteomes" id="UP000605148"/>
    </source>
</evidence>
<feature type="domain" description="Calcineurin-like phosphoesterase" evidence="3">
    <location>
        <begin position="45"/>
        <end position="255"/>
    </location>
</feature>
<feature type="signal peptide" evidence="2">
    <location>
        <begin position="1"/>
        <end position="30"/>
    </location>
</feature>
<feature type="chain" id="PRO_5038161773" evidence="2">
    <location>
        <begin position="31"/>
        <end position="463"/>
    </location>
</feature>
<dbReference type="InterPro" id="IPR029052">
    <property type="entry name" value="Metallo-depent_PP-like"/>
</dbReference>
<keyword evidence="2" id="KW-0547">Nucleotide-binding</keyword>
<comment type="similarity">
    <text evidence="2">Belongs to the 5'-nucleotidase family.</text>
</comment>
<dbReference type="InterPro" id="IPR036907">
    <property type="entry name" value="5'-Nucleotdase_C_sf"/>
</dbReference>
<dbReference type="PANTHER" id="PTHR11575:SF24">
    <property type="entry name" value="5'-NUCLEOTIDASE"/>
    <property type="match status" value="1"/>
</dbReference>
<dbReference type="PROSITE" id="PS51318">
    <property type="entry name" value="TAT"/>
    <property type="match status" value="1"/>
</dbReference>
<evidence type="ECO:0000313" key="5">
    <source>
        <dbReference type="EMBL" id="GGB47487.1"/>
    </source>
</evidence>
<reference evidence="5" key="2">
    <citation type="submission" date="2020-09" db="EMBL/GenBank/DDBJ databases">
        <authorList>
            <person name="Sun Q."/>
            <person name="Zhou Y."/>
        </authorList>
    </citation>
    <scope>NUCLEOTIDE SEQUENCE</scope>
    <source>
        <strain evidence="5">CGMCC 1.12426</strain>
    </source>
</reference>
<sequence length="463" mass="49169">MSKPLFVLDRRLVLKAGAAILASAGSPAWAQSTQRSPADALLFTISDLHAPYARLPNLLKTIGTLKAEAGVPCALLLNGDVFERGNVVCQRSNGAADWAFLAALAAQMPVVLNLGNHETAILDDVTLFLERADRTGVQVISNLIDRRTGQFFAPVSTRLGLAGLDVSVLGLAATNPFVYREPVRDTLTFLDTAQFVKDAFDDTSAGADLAIAMSHAGLAADKGYIDGLPEGAVVQGAHDHLRFDIDHNGKLYFHGGSWGAYLGIVSLTKSAEGTRAAYRAQSIDPSEGGDAELAALIETQKAMHLTDADKEVIAHIPQSLSTHDSILVATDAMRLATGADVAMIGHTTFGAPLAAGALTRFDFDAFVRFGGGLMVADVSGDRLAEILLRANQFTAQTLEGRTGDYVHVADVRLDPSRTYRLAVNAWTAKNQTAYLGTTDLAFKEVKGLELKAVIAGHLASIYN</sequence>
<dbReference type="OrthoDB" id="185653at2"/>
<dbReference type="Pfam" id="PF02872">
    <property type="entry name" value="5_nucleotid_C"/>
    <property type="match status" value="1"/>
</dbReference>
<keyword evidence="2" id="KW-0378">Hydrolase</keyword>
<dbReference type="PRINTS" id="PR01607">
    <property type="entry name" value="APYRASEFAMLY"/>
</dbReference>
<dbReference type="InterPro" id="IPR004843">
    <property type="entry name" value="Calcineurin-like_PHP"/>
</dbReference>
<dbReference type="PANTHER" id="PTHR11575">
    <property type="entry name" value="5'-NUCLEOTIDASE-RELATED"/>
    <property type="match status" value="1"/>
</dbReference>
<protein>
    <submittedName>
        <fullName evidence="5">Serine/threonine protein phosphatase</fullName>
    </submittedName>
</protein>
<feature type="domain" description="5'-Nucleotidase C-terminal" evidence="4">
    <location>
        <begin position="328"/>
        <end position="431"/>
    </location>
</feature>
<reference evidence="5" key="1">
    <citation type="journal article" date="2014" name="Int. J. Syst. Evol. Microbiol.">
        <title>Complete genome sequence of Corynebacterium casei LMG S-19264T (=DSM 44701T), isolated from a smear-ripened cheese.</title>
        <authorList>
            <consortium name="US DOE Joint Genome Institute (JGI-PGF)"/>
            <person name="Walter F."/>
            <person name="Albersmeier A."/>
            <person name="Kalinowski J."/>
            <person name="Ruckert C."/>
        </authorList>
    </citation>
    <scope>NUCLEOTIDE SEQUENCE</scope>
    <source>
        <strain evidence="5">CGMCC 1.12426</strain>
    </source>
</reference>
<comment type="caution">
    <text evidence="5">The sequence shown here is derived from an EMBL/GenBank/DDBJ whole genome shotgun (WGS) entry which is preliminary data.</text>
</comment>
<evidence type="ECO:0000259" key="3">
    <source>
        <dbReference type="Pfam" id="PF00149"/>
    </source>
</evidence>
<dbReference type="Gene3D" id="3.90.780.10">
    <property type="entry name" value="5'-Nucleotidase, C-terminal domain"/>
    <property type="match status" value="1"/>
</dbReference>
<gene>
    <name evidence="5" type="ORF">GCM10011316_19540</name>
</gene>
<dbReference type="InterPro" id="IPR008334">
    <property type="entry name" value="5'-Nucleotdase_C"/>
</dbReference>
<dbReference type="EMBL" id="BMFA01000005">
    <property type="protein sequence ID" value="GGB47487.1"/>
    <property type="molecule type" value="Genomic_DNA"/>
</dbReference>
<dbReference type="AlphaFoldDB" id="A0A916X1M9"/>
<dbReference type="Pfam" id="PF00149">
    <property type="entry name" value="Metallophos"/>
    <property type="match status" value="1"/>
</dbReference>
<dbReference type="GO" id="GO:0000166">
    <property type="term" value="F:nucleotide binding"/>
    <property type="evidence" value="ECO:0007669"/>
    <property type="project" value="UniProtKB-KW"/>
</dbReference>
<evidence type="ECO:0000259" key="4">
    <source>
        <dbReference type="Pfam" id="PF02872"/>
    </source>
</evidence>
<dbReference type="GO" id="GO:0016787">
    <property type="term" value="F:hydrolase activity"/>
    <property type="evidence" value="ECO:0007669"/>
    <property type="project" value="UniProtKB-KW"/>
</dbReference>
<dbReference type="RefSeq" id="WP_150495958.1">
    <property type="nucleotide sequence ID" value="NZ_BMFA01000005.1"/>
</dbReference>
<dbReference type="SUPFAM" id="SSF56300">
    <property type="entry name" value="Metallo-dependent phosphatases"/>
    <property type="match status" value="1"/>
</dbReference>
<accession>A0A916X1M9</accession>
<dbReference type="GO" id="GO:0009166">
    <property type="term" value="P:nucleotide catabolic process"/>
    <property type="evidence" value="ECO:0007669"/>
    <property type="project" value="InterPro"/>
</dbReference>
<organism evidence="5 6">
    <name type="scientific">Roseibium aquae</name>
    <dbReference type="NCBI Taxonomy" id="1323746"/>
    <lineage>
        <taxon>Bacteria</taxon>
        <taxon>Pseudomonadati</taxon>
        <taxon>Pseudomonadota</taxon>
        <taxon>Alphaproteobacteria</taxon>
        <taxon>Hyphomicrobiales</taxon>
        <taxon>Stappiaceae</taxon>
        <taxon>Roseibium</taxon>
    </lineage>
</organism>
<keyword evidence="1 2" id="KW-0732">Signal</keyword>
<name>A0A916X1M9_9HYPH</name>
<dbReference type="InterPro" id="IPR006311">
    <property type="entry name" value="TAT_signal"/>
</dbReference>
<dbReference type="SUPFAM" id="SSF55816">
    <property type="entry name" value="5'-nucleotidase (syn. UDP-sugar hydrolase), C-terminal domain"/>
    <property type="match status" value="1"/>
</dbReference>